<protein>
    <submittedName>
        <fullName evidence="3">Trypsin-like peptidase domain-containing protein</fullName>
    </submittedName>
</protein>
<dbReference type="Gene3D" id="1.25.40.10">
    <property type="entry name" value="Tetratricopeptide repeat domain"/>
    <property type="match status" value="1"/>
</dbReference>
<comment type="caution">
    <text evidence="3">The sequence shown here is derived from an EMBL/GenBank/DDBJ whole genome shotgun (WGS) entry which is preliminary data.</text>
</comment>
<feature type="chain" id="PRO_5046816216" evidence="2">
    <location>
        <begin position="24"/>
        <end position="705"/>
    </location>
</feature>
<dbReference type="Pfam" id="PF08238">
    <property type="entry name" value="Sel1"/>
    <property type="match status" value="3"/>
</dbReference>
<dbReference type="PANTHER" id="PTHR11102:SF160">
    <property type="entry name" value="ERAD-ASSOCIATED E3 UBIQUITIN-PROTEIN LIGASE COMPONENT HRD3"/>
    <property type="match status" value="1"/>
</dbReference>
<proteinExistence type="predicted"/>
<sequence length="705" mass="75944">MRRGPVAQAALLVGVALCASWQAATKEVHTKQLGPVEIRGDSLDFEIRIDGKVVARDTMSTFVSIVRAYPDEINPRWLVISHNPGAMICEPSHSVIDLTRTPPTISEEFAKCTGAAALEAADQIVFANRAGDIWAYDANGLVAVPRLPPDEHIRRGVDAYKAGSYSVAMRHLWSFTNGTNPEAAHYMGLMRHLGKGVPQDYKEAMSYYRQAAELEYPQAYFRIGVLHANGRGVPKDMAEANRWYRKAADRGDGLGMFNLGLNLMTGSGAAKDLKAALTWFVLAEPRMVDAKDREGARKNIAFLEGKLTAEDVAEARSKTLAWTPAETKGFDTAADLRAWVGKHPFDRVKGLPMLKVPALDVRLRTLLGDEAVDEIGRMGISGKVSESKDWLLVDGCMPHSCDTDRFALAINTHSYDVLVCRVQWDSERKGQAAVWAGTNRPKYERALTRDTDDCTVNRGPYTIMAVLDAAKPRPTPSDTPRPQVAAVTPPSPPRPTERSSSGSGFPVNGKGEILTNHHVIEGCRTLKARRGERIVDAELVATDEKNDLAVVRAAVPSAQSLKFRDGKGIRPADGVVAVGYPYAGLLATTPQVTTGSVTSLAGIADDTRFLQITAPIQPGNSGGPLLDLSGNTVGVVVSTLSALAVVKATGSIPQNVNFAIKSSVAREFLDSKGIEYEAAGSMAKLDPADVGETGSKAAVMVECYK</sequence>
<evidence type="ECO:0000313" key="4">
    <source>
        <dbReference type="Proteomes" id="UP000654452"/>
    </source>
</evidence>
<feature type="signal peptide" evidence="2">
    <location>
        <begin position="1"/>
        <end position="23"/>
    </location>
</feature>
<keyword evidence="4" id="KW-1185">Reference proteome</keyword>
<dbReference type="RefSeq" id="WP_200483983.1">
    <property type="nucleotide sequence ID" value="NZ_JAEPIV010000001.1"/>
</dbReference>
<dbReference type="SMART" id="SM00671">
    <property type="entry name" value="SEL1"/>
    <property type="match status" value="3"/>
</dbReference>
<evidence type="ECO:0000256" key="1">
    <source>
        <dbReference type="SAM" id="MobiDB-lite"/>
    </source>
</evidence>
<organism evidence="3 4">
    <name type="scientific">Azospirillum aestuarii</name>
    <dbReference type="NCBI Taxonomy" id="2802052"/>
    <lineage>
        <taxon>Bacteria</taxon>
        <taxon>Pseudomonadati</taxon>
        <taxon>Pseudomonadota</taxon>
        <taxon>Alphaproteobacteria</taxon>
        <taxon>Rhodospirillales</taxon>
        <taxon>Azospirillaceae</taxon>
        <taxon>Azospirillum</taxon>
    </lineage>
</organism>
<dbReference type="InterPro" id="IPR006597">
    <property type="entry name" value="Sel1-like"/>
</dbReference>
<evidence type="ECO:0000256" key="2">
    <source>
        <dbReference type="SAM" id="SignalP"/>
    </source>
</evidence>
<dbReference type="Pfam" id="PF13365">
    <property type="entry name" value="Trypsin_2"/>
    <property type="match status" value="1"/>
</dbReference>
<dbReference type="EMBL" id="JAEPIV010000001">
    <property type="protein sequence ID" value="MBK4717622.1"/>
    <property type="molecule type" value="Genomic_DNA"/>
</dbReference>
<dbReference type="InterPro" id="IPR001940">
    <property type="entry name" value="Peptidase_S1C"/>
</dbReference>
<dbReference type="Gene3D" id="2.40.10.120">
    <property type="match status" value="1"/>
</dbReference>
<dbReference type="PRINTS" id="PR00834">
    <property type="entry name" value="PROTEASES2C"/>
</dbReference>
<reference evidence="3 4" key="1">
    <citation type="submission" date="2021-01" db="EMBL/GenBank/DDBJ databases">
        <title>Azospirillum sp. YIM DDC1 draft genome.</title>
        <authorList>
            <person name="Wang Y.-X."/>
        </authorList>
    </citation>
    <scope>NUCLEOTIDE SEQUENCE [LARGE SCALE GENOMIC DNA]</scope>
    <source>
        <strain evidence="3 4">YIM DDC1</strain>
    </source>
</reference>
<dbReference type="SUPFAM" id="SSF50494">
    <property type="entry name" value="Trypsin-like serine proteases"/>
    <property type="match status" value="1"/>
</dbReference>
<keyword evidence="2" id="KW-0732">Signal</keyword>
<dbReference type="SUPFAM" id="SSF81901">
    <property type="entry name" value="HCP-like"/>
    <property type="match status" value="1"/>
</dbReference>
<dbReference type="InterPro" id="IPR009003">
    <property type="entry name" value="Peptidase_S1_PA"/>
</dbReference>
<accession>A0ABS1HS32</accession>
<dbReference type="InterPro" id="IPR011990">
    <property type="entry name" value="TPR-like_helical_dom_sf"/>
</dbReference>
<feature type="region of interest" description="Disordered" evidence="1">
    <location>
        <begin position="471"/>
        <end position="511"/>
    </location>
</feature>
<evidence type="ECO:0000313" key="3">
    <source>
        <dbReference type="EMBL" id="MBK4717622.1"/>
    </source>
</evidence>
<dbReference type="InterPro" id="IPR050767">
    <property type="entry name" value="Sel1_AlgK"/>
</dbReference>
<dbReference type="PANTHER" id="PTHR11102">
    <property type="entry name" value="SEL-1-LIKE PROTEIN"/>
    <property type="match status" value="1"/>
</dbReference>
<dbReference type="Proteomes" id="UP000654452">
    <property type="component" value="Unassembled WGS sequence"/>
</dbReference>
<name>A0ABS1HS32_9PROT</name>
<gene>
    <name evidence="3" type="ORF">JJL56_01950</name>
</gene>